<evidence type="ECO:0000313" key="3">
    <source>
        <dbReference type="Proteomes" id="UP001149165"/>
    </source>
</evidence>
<comment type="caution">
    <text evidence="2">The sequence shown here is derived from an EMBL/GenBank/DDBJ whole genome shotgun (WGS) entry which is preliminary data.</text>
</comment>
<organism evidence="2 3">
    <name type="scientific">Penicillium angulare</name>
    <dbReference type="NCBI Taxonomy" id="116970"/>
    <lineage>
        <taxon>Eukaryota</taxon>
        <taxon>Fungi</taxon>
        <taxon>Dikarya</taxon>
        <taxon>Ascomycota</taxon>
        <taxon>Pezizomycotina</taxon>
        <taxon>Eurotiomycetes</taxon>
        <taxon>Eurotiomycetidae</taxon>
        <taxon>Eurotiales</taxon>
        <taxon>Aspergillaceae</taxon>
        <taxon>Penicillium</taxon>
    </lineage>
</organism>
<feature type="compositionally biased region" description="Basic and acidic residues" evidence="1">
    <location>
        <begin position="82"/>
        <end position="94"/>
    </location>
</feature>
<protein>
    <submittedName>
        <fullName evidence="2">MFS multidrug transporter</fullName>
    </submittedName>
</protein>
<keyword evidence="3" id="KW-1185">Reference proteome</keyword>
<dbReference type="OrthoDB" id="6770063at2759"/>
<feature type="region of interest" description="Disordered" evidence="1">
    <location>
        <begin position="1"/>
        <end position="94"/>
    </location>
</feature>
<reference evidence="2" key="1">
    <citation type="submission" date="2022-11" db="EMBL/GenBank/DDBJ databases">
        <authorList>
            <person name="Petersen C."/>
        </authorList>
    </citation>
    <scope>NUCLEOTIDE SEQUENCE</scope>
    <source>
        <strain evidence="2">IBT 30069</strain>
    </source>
</reference>
<sequence length="94" mass="10720">MEQNQYKSHSSENEHPNQTDLTIGTEYEKQDRPSPQVRGNIADERDVGFVEKNPDVPETSEATADSREDSKLVTWNGPDDPENPKNWHREKKGG</sequence>
<name>A0A9W9EGE1_9EURO</name>
<proteinExistence type="predicted"/>
<dbReference type="Proteomes" id="UP001149165">
    <property type="component" value="Unassembled WGS sequence"/>
</dbReference>
<feature type="compositionally biased region" description="Basic and acidic residues" evidence="1">
    <location>
        <begin position="41"/>
        <end position="55"/>
    </location>
</feature>
<accession>A0A9W9EGE1</accession>
<evidence type="ECO:0000313" key="2">
    <source>
        <dbReference type="EMBL" id="KAJ5081220.1"/>
    </source>
</evidence>
<reference evidence="2" key="2">
    <citation type="journal article" date="2023" name="IMA Fungus">
        <title>Comparative genomic study of the Penicillium genus elucidates a diverse pangenome and 15 lateral gene transfer events.</title>
        <authorList>
            <person name="Petersen C."/>
            <person name="Sorensen T."/>
            <person name="Nielsen M.R."/>
            <person name="Sondergaard T.E."/>
            <person name="Sorensen J.L."/>
            <person name="Fitzpatrick D.A."/>
            <person name="Frisvad J.C."/>
            <person name="Nielsen K.L."/>
        </authorList>
    </citation>
    <scope>NUCLEOTIDE SEQUENCE</scope>
    <source>
        <strain evidence="2">IBT 30069</strain>
    </source>
</reference>
<evidence type="ECO:0000256" key="1">
    <source>
        <dbReference type="SAM" id="MobiDB-lite"/>
    </source>
</evidence>
<dbReference type="EMBL" id="JAPQKH010000011">
    <property type="protein sequence ID" value="KAJ5081220.1"/>
    <property type="molecule type" value="Genomic_DNA"/>
</dbReference>
<gene>
    <name evidence="2" type="ORF">N7456_013458</name>
</gene>
<dbReference type="AlphaFoldDB" id="A0A9W9EGE1"/>